<sequence length="496" mass="54549">MTVSIAKSDELPGPHSDSSVTRREPAPRPGTRWYYAHRRRLIGIDLLMVTGAITATYLLKFGDELTTEVGGTGVPYVVAGLMVGLLLMGALGGTESRSRRILGAGLEEYRRVIRACFVVFGGVAVVSYLLGAQLSRKFFLTTLPLAVLMLLVGRWAARCGLNNQRRGGAGLTPTLVVGSLEDLAGMVEDMRRRPDAGYLPVAVASTDAALTPEGLDGLDRVSFQDVSEWARTGRVEAVAVTSGLTRGEARRLAWDLEDCRTHLMFAPGLTDVTGPRIHFTDAQGLELVHVDLPRFSGWHHLLKRAFDIAVATAALVILSPVLLLVALTIKLDDGGPVLYRQERIGLGGRTFTIHKFRSMRIDADRLIDRMIDEAGGKALLFKVENDPRITRVGRFLRRYSLDELPQFWTVLRGAMSIVGPRPQVAREVAEYTDAAHRRLLVKPGITGLWQVNGRSNLSVEESVRLDLRYVENWSLLGDLIIILKTVKVVLQPKGAY</sequence>
<feature type="region of interest" description="Disordered" evidence="6">
    <location>
        <begin position="1"/>
        <end position="28"/>
    </location>
</feature>
<keyword evidence="5 7" id="KW-0472">Membrane</keyword>
<feature type="transmembrane region" description="Helical" evidence="7">
    <location>
        <begin position="138"/>
        <end position="157"/>
    </location>
</feature>
<dbReference type="EC" id="2.7.8.31" evidence="9"/>
<protein>
    <submittedName>
        <fullName evidence="9">UDP-glucose:undecaprenyl-phosphate glucose-1-phosphate transferase</fullName>
        <ecNumber evidence="9">2.7.8.31</ecNumber>
    </submittedName>
</protein>
<comment type="subcellular location">
    <subcellularLocation>
        <location evidence="1">Membrane</location>
        <topology evidence="1">Multi-pass membrane protein</topology>
    </subcellularLocation>
</comment>
<dbReference type="InterPro" id="IPR003362">
    <property type="entry name" value="Bact_transf"/>
</dbReference>
<evidence type="ECO:0000256" key="7">
    <source>
        <dbReference type="SAM" id="Phobius"/>
    </source>
</evidence>
<gene>
    <name evidence="9" type="primary">wcaJ_4</name>
    <name evidence="9" type="ORF">SDC9_59629</name>
</gene>
<dbReference type="PANTHER" id="PTHR30576">
    <property type="entry name" value="COLANIC BIOSYNTHESIS UDP-GLUCOSE LIPID CARRIER TRANSFERASE"/>
    <property type="match status" value="1"/>
</dbReference>
<dbReference type="Pfam" id="PF13727">
    <property type="entry name" value="CoA_binding_3"/>
    <property type="match status" value="1"/>
</dbReference>
<feature type="transmembrane region" description="Helical" evidence="7">
    <location>
        <begin position="73"/>
        <end position="91"/>
    </location>
</feature>
<keyword evidence="4 7" id="KW-1133">Transmembrane helix</keyword>
<dbReference type="GO" id="GO:0016020">
    <property type="term" value="C:membrane"/>
    <property type="evidence" value="ECO:0007669"/>
    <property type="project" value="UniProtKB-SubCell"/>
</dbReference>
<evidence type="ECO:0000256" key="6">
    <source>
        <dbReference type="SAM" id="MobiDB-lite"/>
    </source>
</evidence>
<feature type="transmembrane region" description="Helical" evidence="7">
    <location>
        <begin position="112"/>
        <end position="132"/>
    </location>
</feature>
<keyword evidence="3 7" id="KW-0812">Transmembrane</keyword>
<keyword evidence="2 9" id="KW-0808">Transferase</keyword>
<dbReference type="AlphaFoldDB" id="A0A644XGI9"/>
<reference evidence="9" key="1">
    <citation type="submission" date="2019-08" db="EMBL/GenBank/DDBJ databases">
        <authorList>
            <person name="Kucharzyk K."/>
            <person name="Murdoch R.W."/>
            <person name="Higgins S."/>
            <person name="Loffler F."/>
        </authorList>
    </citation>
    <scope>NUCLEOTIDE SEQUENCE</scope>
</reference>
<feature type="domain" description="Bacterial sugar transferase" evidence="8">
    <location>
        <begin position="303"/>
        <end position="491"/>
    </location>
</feature>
<accession>A0A644XGI9</accession>
<name>A0A644XGI9_9ZZZZ</name>
<evidence type="ECO:0000256" key="1">
    <source>
        <dbReference type="ARBA" id="ARBA00004141"/>
    </source>
</evidence>
<feature type="transmembrane region" description="Helical" evidence="7">
    <location>
        <begin position="41"/>
        <end position="61"/>
    </location>
</feature>
<evidence type="ECO:0000259" key="8">
    <source>
        <dbReference type="Pfam" id="PF02397"/>
    </source>
</evidence>
<dbReference type="InterPro" id="IPR017475">
    <property type="entry name" value="EPS_sugar_tfrase"/>
</dbReference>
<evidence type="ECO:0000256" key="5">
    <source>
        <dbReference type="ARBA" id="ARBA00023136"/>
    </source>
</evidence>
<proteinExistence type="predicted"/>
<dbReference type="EMBL" id="VSSQ01002095">
    <property type="protein sequence ID" value="MPM13273.1"/>
    <property type="molecule type" value="Genomic_DNA"/>
</dbReference>
<dbReference type="PANTHER" id="PTHR30576:SF10">
    <property type="entry name" value="SLL5057 PROTEIN"/>
    <property type="match status" value="1"/>
</dbReference>
<dbReference type="Pfam" id="PF02397">
    <property type="entry name" value="Bac_transf"/>
    <property type="match status" value="1"/>
</dbReference>
<evidence type="ECO:0000256" key="4">
    <source>
        <dbReference type="ARBA" id="ARBA00022989"/>
    </source>
</evidence>
<feature type="transmembrane region" description="Helical" evidence="7">
    <location>
        <begin position="308"/>
        <end position="329"/>
    </location>
</feature>
<comment type="caution">
    <text evidence="9">The sequence shown here is derived from an EMBL/GenBank/DDBJ whole genome shotgun (WGS) entry which is preliminary data.</text>
</comment>
<evidence type="ECO:0000256" key="3">
    <source>
        <dbReference type="ARBA" id="ARBA00022692"/>
    </source>
</evidence>
<organism evidence="9">
    <name type="scientific">bioreactor metagenome</name>
    <dbReference type="NCBI Taxonomy" id="1076179"/>
    <lineage>
        <taxon>unclassified sequences</taxon>
        <taxon>metagenomes</taxon>
        <taxon>ecological metagenomes</taxon>
    </lineage>
</organism>
<dbReference type="NCBIfam" id="TIGR03025">
    <property type="entry name" value="EPS_sugtrans"/>
    <property type="match status" value="1"/>
</dbReference>
<evidence type="ECO:0000256" key="2">
    <source>
        <dbReference type="ARBA" id="ARBA00022679"/>
    </source>
</evidence>
<evidence type="ECO:0000313" key="9">
    <source>
        <dbReference type="EMBL" id="MPM13273.1"/>
    </source>
</evidence>
<dbReference type="GO" id="GO:0089702">
    <property type="term" value="F:undecaprenyl-phosphate glucose phosphotransferase activity"/>
    <property type="evidence" value="ECO:0007669"/>
    <property type="project" value="UniProtKB-EC"/>
</dbReference>